<dbReference type="AlphaFoldDB" id="A0A815VZY6"/>
<comment type="caution">
    <text evidence="1">The sequence shown here is derived from an EMBL/GenBank/DDBJ whole genome shotgun (WGS) entry which is preliminary data.</text>
</comment>
<dbReference type="PROSITE" id="PS51996">
    <property type="entry name" value="TR_MART"/>
    <property type="match status" value="1"/>
</dbReference>
<evidence type="ECO:0000313" key="2">
    <source>
        <dbReference type="EMBL" id="CAF4175767.1"/>
    </source>
</evidence>
<dbReference type="Proteomes" id="UP000663889">
    <property type="component" value="Unassembled WGS sequence"/>
</dbReference>
<feature type="non-terminal residue" evidence="1">
    <location>
        <position position="330"/>
    </location>
</feature>
<gene>
    <name evidence="2" type="ORF">FNK824_LOCUS34938</name>
    <name evidence="1" type="ORF">SEV965_LOCUS37740</name>
</gene>
<evidence type="ECO:0000313" key="3">
    <source>
        <dbReference type="Proteomes" id="UP000663889"/>
    </source>
</evidence>
<sequence length="330" mass="39317">DSQNYKQLQELYWKIEGVYHQQTYLVKAIMYQMRRVEQQRAILNSYRSEHQKSTRTLSDKTMSSFVWYQFLKVFLMKMNTTDDDDDHVEARNDMITHCRWFYRDNKSILKQIDEFENVYKSTDAIRWYSKQSFVYRLINVALRTENMSVLYLFRYYLKDLCGQLTQNFRQIELYVRDMSFELYRGVRLNTNEVEKLKQSIGQMISANGFLSATWDRQIAEVYAGFAQQLTDKNLVSVIYKINVDLAQARSIIFADVAQYSEHLDEQEVLFDIGSIFTLNSIEFDDKNNCWLISLTTTDKMEEIVDKHVQSKLDSLRYVPTHIVFGEILLE</sequence>
<dbReference type="Proteomes" id="UP000663874">
    <property type="component" value="Unassembled WGS sequence"/>
</dbReference>
<dbReference type="EMBL" id="CAJNOU010008130">
    <property type="protein sequence ID" value="CAF1534582.1"/>
    <property type="molecule type" value="Genomic_DNA"/>
</dbReference>
<dbReference type="EMBL" id="CAJOBE010014246">
    <property type="protein sequence ID" value="CAF4175767.1"/>
    <property type="molecule type" value="Genomic_DNA"/>
</dbReference>
<protein>
    <submittedName>
        <fullName evidence="1">Uncharacterized protein</fullName>
    </submittedName>
</protein>
<dbReference type="SUPFAM" id="SSF56399">
    <property type="entry name" value="ADP-ribosylation"/>
    <property type="match status" value="1"/>
</dbReference>
<accession>A0A815VZY6</accession>
<dbReference type="Gene3D" id="3.90.176.10">
    <property type="entry name" value="Toxin ADP-ribosyltransferase, Chain A, domain 1"/>
    <property type="match status" value="1"/>
</dbReference>
<organism evidence="1 3">
    <name type="scientific">Rotaria sordida</name>
    <dbReference type="NCBI Taxonomy" id="392033"/>
    <lineage>
        <taxon>Eukaryota</taxon>
        <taxon>Metazoa</taxon>
        <taxon>Spiralia</taxon>
        <taxon>Gnathifera</taxon>
        <taxon>Rotifera</taxon>
        <taxon>Eurotatoria</taxon>
        <taxon>Bdelloidea</taxon>
        <taxon>Philodinida</taxon>
        <taxon>Philodinidae</taxon>
        <taxon>Rotaria</taxon>
    </lineage>
</organism>
<name>A0A815VZY6_9BILA</name>
<evidence type="ECO:0000313" key="1">
    <source>
        <dbReference type="EMBL" id="CAF1534582.1"/>
    </source>
</evidence>
<proteinExistence type="predicted"/>
<reference evidence="1" key="1">
    <citation type="submission" date="2021-02" db="EMBL/GenBank/DDBJ databases">
        <authorList>
            <person name="Nowell W R."/>
        </authorList>
    </citation>
    <scope>NUCLEOTIDE SEQUENCE</scope>
</reference>
<feature type="non-terminal residue" evidence="1">
    <location>
        <position position="1"/>
    </location>
</feature>